<dbReference type="InterPro" id="IPR038830">
    <property type="entry name" value="CCDC186"/>
</dbReference>
<dbReference type="GO" id="GO:0099518">
    <property type="term" value="P:vesicle cytoskeletal trafficking"/>
    <property type="evidence" value="ECO:0007669"/>
    <property type="project" value="TreeGrafter"/>
</dbReference>
<dbReference type="OrthoDB" id="5583482at2759"/>
<dbReference type="AlphaFoldDB" id="A0A482XGW2"/>
<feature type="coiled-coil region" evidence="1">
    <location>
        <begin position="721"/>
        <end position="755"/>
    </location>
</feature>
<feature type="region of interest" description="Disordered" evidence="2">
    <location>
        <begin position="672"/>
        <end position="711"/>
    </location>
</feature>
<accession>A0A482XGW2</accession>
<dbReference type="STRING" id="195883.A0A482XGW2"/>
<feature type="region of interest" description="Disordered" evidence="2">
    <location>
        <begin position="92"/>
        <end position="113"/>
    </location>
</feature>
<evidence type="ECO:0008006" key="5">
    <source>
        <dbReference type="Google" id="ProtNLM"/>
    </source>
</evidence>
<gene>
    <name evidence="3" type="ORF">LSTR_LSTR001339</name>
</gene>
<dbReference type="FunCoup" id="A0A482XGW2">
    <property type="interactions" value="987"/>
</dbReference>
<name>A0A482XGW2_LAOST</name>
<sequence>MSSIENSNEVLCLEEGNKEKNTKNDTFHISMENNQNSNHDMNFNRPMEEPSKLFSNNLTAIEKNDHSSATNNDDILLSKNLELSNKTVQSTEESRFSIESEENASGVCPKTDSIDDPATKGTFIEVLCNKMETVNESSIDSALIKNLSTDDSTDFDVSYSDSSPPVESDNGIGSSVIIDQSRQSTDNKLEHEIERLNWKIMELEKEASHSVCQARVNAMERSIEQLKLEIDLSRQEHSLTSRQFAINKLEFEKQIEHLKKECELANKEKEAAVVRYAVGEMEVITQKKEREGFEKKLKECNREKEVLINKIKVLTSDKSRISQILDNKCTELATAQKEIEHMKDEMANRDIKLKWMQNKLKSESEGRKEAEEKLEGMNAKVQSSLQEAEKAKQDAQEAIRKFQDSEENKAFTLGQKLKEEQVQLMLLQHEKEDRERSIQHLQNELEVCRGKLQSAVDENTSLSMKVQQLEKEQLDYEQNIIQLKKLTDSQSQTIMELQAAVQEMESLRTRLECEQERLASNESEMERLRQSNSDLIQDMESCRRREEDMLQFTQKLTAKNVRLQSEFTVVEAKAQQLEYEKDPMQKLVDELQAKVLALSKEISHEKAQRAEESKVLARHVAEKTTRVKTLESQVEDLTNEAQIIKRKNAATLRELNRELAQLRKRAELLDNGSVDDSLGHGSRTSSCASLNDQPSSTPVSSSSVSNSSSHKNITMQINSNSQILIERIAKLQRENAKAMEKIDFLEEHARTLVEELQKKSRVLQSYILREEAGALSSRSMDLNKSVLRGWSKLKTKAELSKHGGIMASVYGSKALDEHMTLELSLEINRKLQAVLEDTLLKNITLKENIDTLGDEIARLTHPKRLQS</sequence>
<feature type="coiled-coil region" evidence="1">
    <location>
        <begin position="588"/>
        <end position="672"/>
    </location>
</feature>
<dbReference type="PANTHER" id="PTHR18911">
    <property type="entry name" value="CTCL TUMOR ANTIGEN HD-CL-01"/>
    <property type="match status" value="1"/>
</dbReference>
<keyword evidence="1" id="KW-0175">Coiled coil</keyword>
<dbReference type="InParanoid" id="A0A482XGW2"/>
<dbReference type="PANTHER" id="PTHR18911:SF5">
    <property type="entry name" value="COILED-COIL DOMAIN-CONTAINING PROTEIN 186"/>
    <property type="match status" value="1"/>
</dbReference>
<proteinExistence type="predicted"/>
<dbReference type="Proteomes" id="UP000291343">
    <property type="component" value="Unassembled WGS sequence"/>
</dbReference>
<evidence type="ECO:0000256" key="2">
    <source>
        <dbReference type="SAM" id="MobiDB-lite"/>
    </source>
</evidence>
<comment type="caution">
    <text evidence="3">The sequence shown here is derived from an EMBL/GenBank/DDBJ whole genome shotgun (WGS) entry which is preliminary data.</text>
</comment>
<feature type="compositionally biased region" description="Low complexity" evidence="2">
    <location>
        <begin position="694"/>
        <end position="709"/>
    </location>
</feature>
<organism evidence="3 4">
    <name type="scientific">Laodelphax striatellus</name>
    <name type="common">Small brown planthopper</name>
    <name type="synonym">Delphax striatella</name>
    <dbReference type="NCBI Taxonomy" id="195883"/>
    <lineage>
        <taxon>Eukaryota</taxon>
        <taxon>Metazoa</taxon>
        <taxon>Ecdysozoa</taxon>
        <taxon>Arthropoda</taxon>
        <taxon>Hexapoda</taxon>
        <taxon>Insecta</taxon>
        <taxon>Pterygota</taxon>
        <taxon>Neoptera</taxon>
        <taxon>Paraneoptera</taxon>
        <taxon>Hemiptera</taxon>
        <taxon>Auchenorrhyncha</taxon>
        <taxon>Fulgoroidea</taxon>
        <taxon>Delphacidae</taxon>
        <taxon>Criomorphinae</taxon>
        <taxon>Laodelphax</taxon>
    </lineage>
</organism>
<evidence type="ECO:0000313" key="3">
    <source>
        <dbReference type="EMBL" id="RZF44581.1"/>
    </source>
</evidence>
<feature type="compositionally biased region" description="Polar residues" evidence="2">
    <location>
        <begin position="682"/>
        <end position="693"/>
    </location>
</feature>
<dbReference type="EMBL" id="QKKF02010473">
    <property type="protein sequence ID" value="RZF44581.1"/>
    <property type="molecule type" value="Genomic_DNA"/>
</dbReference>
<reference evidence="3 4" key="1">
    <citation type="journal article" date="2017" name="Gigascience">
        <title>Genome sequence of the small brown planthopper, Laodelphax striatellus.</title>
        <authorList>
            <person name="Zhu J."/>
            <person name="Jiang F."/>
            <person name="Wang X."/>
            <person name="Yang P."/>
            <person name="Bao Y."/>
            <person name="Zhao W."/>
            <person name="Wang W."/>
            <person name="Lu H."/>
            <person name="Wang Q."/>
            <person name="Cui N."/>
            <person name="Li J."/>
            <person name="Chen X."/>
            <person name="Luo L."/>
            <person name="Yu J."/>
            <person name="Kang L."/>
            <person name="Cui F."/>
        </authorList>
    </citation>
    <scope>NUCLEOTIDE SEQUENCE [LARGE SCALE GENOMIC DNA]</scope>
    <source>
        <strain evidence="3">Lst14</strain>
    </source>
</reference>
<protein>
    <recommendedName>
        <fullName evidence="5">Coiled-coil domain-containing protein 186</fullName>
    </recommendedName>
</protein>
<evidence type="ECO:0000313" key="4">
    <source>
        <dbReference type="Proteomes" id="UP000291343"/>
    </source>
</evidence>
<feature type="coiled-coil region" evidence="1">
    <location>
        <begin position="186"/>
        <end position="545"/>
    </location>
</feature>
<evidence type="ECO:0000256" key="1">
    <source>
        <dbReference type="SAM" id="Coils"/>
    </source>
</evidence>
<keyword evidence="4" id="KW-1185">Reference proteome</keyword>
<dbReference type="GO" id="GO:0031267">
    <property type="term" value="F:small GTPase binding"/>
    <property type="evidence" value="ECO:0007669"/>
    <property type="project" value="TreeGrafter"/>
</dbReference>
<dbReference type="SMR" id="A0A482XGW2"/>
<dbReference type="GO" id="GO:0005802">
    <property type="term" value="C:trans-Golgi network"/>
    <property type="evidence" value="ECO:0007669"/>
    <property type="project" value="TreeGrafter"/>
</dbReference>